<dbReference type="EMBL" id="SSTE01000540">
    <property type="protein sequence ID" value="KAA0067505.1"/>
    <property type="molecule type" value="Genomic_DNA"/>
</dbReference>
<sequence length="155" mass="18191">MSEEEIVADYDERLLEISNESFNLEERILELKIVHKVLRSLSGKFDMKVTAIEEARQKKSFCATLSDEEFDCSDQDEDECTNAFIRSLTEHDAMTDDEELEEAYDNLSSYEQLQIRREKDVATRAVQKEKIQMLLEKNHWLHSIISTLKQKLKDV</sequence>
<dbReference type="EMBL" id="SSTD01005046">
    <property type="protein sequence ID" value="TYK22440.1"/>
    <property type="molecule type" value="Genomic_DNA"/>
</dbReference>
<evidence type="ECO:0000313" key="3">
    <source>
        <dbReference type="Proteomes" id="UP000321393"/>
    </source>
</evidence>
<protein>
    <submittedName>
        <fullName evidence="1">Gag-pol polyprotein</fullName>
    </submittedName>
</protein>
<dbReference type="Proteomes" id="UP000321393">
    <property type="component" value="Unassembled WGS sequence"/>
</dbReference>
<evidence type="ECO:0000313" key="1">
    <source>
        <dbReference type="EMBL" id="KAA0067505.1"/>
    </source>
</evidence>
<proteinExistence type="predicted"/>
<gene>
    <name evidence="2" type="ORF">E5676_scaffold530G00450</name>
    <name evidence="1" type="ORF">E6C27_scaffold50G00150</name>
</gene>
<dbReference type="OrthoDB" id="1738629at2759"/>
<comment type="caution">
    <text evidence="1">The sequence shown here is derived from an EMBL/GenBank/DDBJ whole genome shotgun (WGS) entry which is preliminary data.</text>
</comment>
<organism evidence="1 3">
    <name type="scientific">Cucumis melo var. makuwa</name>
    <name type="common">Oriental melon</name>
    <dbReference type="NCBI Taxonomy" id="1194695"/>
    <lineage>
        <taxon>Eukaryota</taxon>
        <taxon>Viridiplantae</taxon>
        <taxon>Streptophyta</taxon>
        <taxon>Embryophyta</taxon>
        <taxon>Tracheophyta</taxon>
        <taxon>Spermatophyta</taxon>
        <taxon>Magnoliopsida</taxon>
        <taxon>eudicotyledons</taxon>
        <taxon>Gunneridae</taxon>
        <taxon>Pentapetalae</taxon>
        <taxon>rosids</taxon>
        <taxon>fabids</taxon>
        <taxon>Cucurbitales</taxon>
        <taxon>Cucurbitaceae</taxon>
        <taxon>Benincaseae</taxon>
        <taxon>Cucumis</taxon>
    </lineage>
</organism>
<reference evidence="3 4" key="1">
    <citation type="submission" date="2019-08" db="EMBL/GenBank/DDBJ databases">
        <title>Draft genome sequences of two oriental melons (Cucumis melo L. var makuwa).</title>
        <authorList>
            <person name="Kwon S.-Y."/>
        </authorList>
    </citation>
    <scope>NUCLEOTIDE SEQUENCE [LARGE SCALE GENOMIC DNA]</scope>
    <source>
        <strain evidence="4">cv. Chang Bougi</strain>
        <strain evidence="3">cv. SW 3</strain>
        <tissue evidence="1">Leaf</tissue>
    </source>
</reference>
<dbReference type="Proteomes" id="UP000321947">
    <property type="component" value="Unassembled WGS sequence"/>
</dbReference>
<evidence type="ECO:0000313" key="2">
    <source>
        <dbReference type="EMBL" id="TYK22440.1"/>
    </source>
</evidence>
<evidence type="ECO:0000313" key="4">
    <source>
        <dbReference type="Proteomes" id="UP000321947"/>
    </source>
</evidence>
<name>A0A5A7VPB3_CUCMM</name>
<dbReference type="AlphaFoldDB" id="A0A5A7VPB3"/>
<accession>A0A5A7VPB3</accession>